<dbReference type="SUPFAM" id="SSF82693">
    <property type="entry name" value="Multidrug efflux transporter AcrB pore domain, PN1, PN2, PC1 and PC2 subdomains"/>
    <property type="match status" value="1"/>
</dbReference>
<dbReference type="Proteomes" id="UP001523550">
    <property type="component" value="Unassembled WGS sequence"/>
</dbReference>
<dbReference type="InterPro" id="IPR001036">
    <property type="entry name" value="Acrflvin-R"/>
</dbReference>
<dbReference type="Gene3D" id="3.30.2090.10">
    <property type="entry name" value="Multidrug efflux transporter AcrB TolC docking domain, DN and DC subdomains"/>
    <property type="match status" value="2"/>
</dbReference>
<gene>
    <name evidence="2" type="ORF">J2T60_002332</name>
</gene>
<feature type="transmembrane region" description="Helical" evidence="1">
    <location>
        <begin position="871"/>
        <end position="891"/>
    </location>
</feature>
<dbReference type="InterPro" id="IPR027463">
    <property type="entry name" value="AcrB_DN_DC_subdom"/>
</dbReference>
<proteinExistence type="predicted"/>
<reference evidence="2 3" key="1">
    <citation type="submission" date="2022-03" db="EMBL/GenBank/DDBJ databases">
        <title>Genomic Encyclopedia of Type Strains, Phase III (KMG-III): the genomes of soil and plant-associated and newly described type strains.</title>
        <authorList>
            <person name="Whitman W."/>
        </authorList>
    </citation>
    <scope>NUCLEOTIDE SEQUENCE [LARGE SCALE GENOMIC DNA]</scope>
    <source>
        <strain evidence="2 3">BSker1</strain>
    </source>
</reference>
<feature type="transmembrane region" description="Helical" evidence="1">
    <location>
        <begin position="337"/>
        <end position="355"/>
    </location>
</feature>
<dbReference type="SUPFAM" id="SSF82866">
    <property type="entry name" value="Multidrug efflux transporter AcrB transmembrane domain"/>
    <property type="match status" value="2"/>
</dbReference>
<comment type="caution">
    <text evidence="2">The sequence shown here is derived from an EMBL/GenBank/DDBJ whole genome shotgun (WGS) entry which is preliminary data.</text>
</comment>
<feature type="transmembrane region" description="Helical" evidence="1">
    <location>
        <begin position="429"/>
        <end position="453"/>
    </location>
</feature>
<dbReference type="SUPFAM" id="SSF82714">
    <property type="entry name" value="Multidrug efflux transporter AcrB TolC docking domain, DN and DC subdomains"/>
    <property type="match status" value="2"/>
</dbReference>
<dbReference type="RefSeq" id="WP_253450254.1">
    <property type="nucleotide sequence ID" value="NZ_JALJYF010000002.1"/>
</dbReference>
<organism evidence="2 3">
    <name type="scientific">Natronospira proteinivora</name>
    <dbReference type="NCBI Taxonomy" id="1807133"/>
    <lineage>
        <taxon>Bacteria</taxon>
        <taxon>Pseudomonadati</taxon>
        <taxon>Pseudomonadota</taxon>
        <taxon>Gammaproteobacteria</taxon>
        <taxon>Natronospirales</taxon>
        <taxon>Natronospiraceae</taxon>
        <taxon>Natronospira</taxon>
    </lineage>
</organism>
<keyword evidence="3" id="KW-1185">Reference proteome</keyword>
<feature type="transmembrane region" description="Helical" evidence="1">
    <location>
        <begin position="948"/>
        <end position="967"/>
    </location>
</feature>
<dbReference type="PRINTS" id="PR00702">
    <property type="entry name" value="ACRIFLAVINRP"/>
</dbReference>
<dbReference type="PANTHER" id="PTHR32063:SF18">
    <property type="entry name" value="CATION EFFLUX SYSTEM PROTEIN"/>
    <property type="match status" value="1"/>
</dbReference>
<feature type="transmembrane region" description="Helical" evidence="1">
    <location>
        <begin position="388"/>
        <end position="408"/>
    </location>
</feature>
<feature type="transmembrane region" description="Helical" evidence="1">
    <location>
        <begin position="973"/>
        <end position="996"/>
    </location>
</feature>
<accession>A0ABT1GEF9</accession>
<feature type="transmembrane region" description="Helical" evidence="1">
    <location>
        <begin position="897"/>
        <end position="920"/>
    </location>
</feature>
<dbReference type="Gene3D" id="3.30.70.1320">
    <property type="entry name" value="Multidrug efflux transporter AcrB pore domain like"/>
    <property type="match status" value="1"/>
</dbReference>
<dbReference type="Gene3D" id="3.30.70.1430">
    <property type="entry name" value="Multidrug efflux transporter AcrB pore domain"/>
    <property type="match status" value="2"/>
</dbReference>
<feature type="transmembrane region" description="Helical" evidence="1">
    <location>
        <begin position="847"/>
        <end position="864"/>
    </location>
</feature>
<feature type="transmembrane region" description="Helical" evidence="1">
    <location>
        <begin position="465"/>
        <end position="492"/>
    </location>
</feature>
<evidence type="ECO:0000256" key="1">
    <source>
        <dbReference type="SAM" id="Phobius"/>
    </source>
</evidence>
<dbReference type="PANTHER" id="PTHR32063">
    <property type="match status" value="1"/>
</dbReference>
<keyword evidence="1" id="KW-0472">Membrane</keyword>
<dbReference type="Pfam" id="PF00873">
    <property type="entry name" value="ACR_tran"/>
    <property type="match status" value="1"/>
</dbReference>
<feature type="transmembrane region" description="Helical" evidence="1">
    <location>
        <begin position="519"/>
        <end position="539"/>
    </location>
</feature>
<name>A0ABT1GEF9_9GAMM</name>
<keyword evidence="1" id="KW-1133">Transmembrane helix</keyword>
<evidence type="ECO:0000313" key="2">
    <source>
        <dbReference type="EMBL" id="MCP1728332.1"/>
    </source>
</evidence>
<sequence length="1005" mass="109036">MNARAENTLLGLFRQRRLIMTLALLLAVLGLLAWQNMNRQEDPFFPHRYGDILVPYPGADPEQVERLILNPLEEELAQVADIDEIRGTARLGFAHVMIGMQEHVYDTDTVWDRIRIAVDEAARQFPDAAGPASVDDRQMDTHGIVLAISGSDDLLALRAAAKRLKRDLFQLKDIDRIELLADPGESIVVTWDDAVAEQTGLDATALGQQLAARNQTLPAGNLRVTGRSVVLDPESEFTSLASLASTPIRTARGDYIPLGELASIRHAPDEPLGEKIGLNGRPAVGLGIIVPDNRLNVVAFGETLREHIDDLRADYAPLEIEELFFQPYWVEKRLSELGFSLLLGILVVAAILFLCMGLRLGLTVSLLVPLVTFSALAVYAMGGGVLHQMAIAGMVIALGMLVDNAIVMSENIQWHLDQGRSPTEAVSRALRELATPLMAATGTTLAAFTPLLLSAGGTADFTRAIPVMVMLTLAISFLYALLVTPIFAAAILRPRPVDRREVSVIQSEKLGRFAVTRPLTVLAMAAVLVVSAGAFFSALDKTFFPSTDRNQMVVDLHFPEGTHLSHTDHAAATLGAHIQTQAGVNAVYRFSGFSGPSFYYNLIALSSQPHLARLVVEVDSVDRLDELLPWVRATALETLPDAQVAARRLGQGPPVDAPVELRVYGEDSERLGEAAEAVLAVVRDDPGSRDARHTLGEGLTSLHIQVDDARAAEYDLDRGDVARALATASRGLEISTWRAERDAMPLRIRSPEGEDFPLEGLEGLRVGEAGIPLSEIARIETRWQPAIIQHWDLQRMTQVLSEVVDGQTYVHVLNRVQPKLDALDLPEGTHYAIGGAAEEAGEANTELFQTLPIGALLLVIFLLVQFNSFRMMGMVLITVPLAVVGVIPGLWLADQPFSFTAILGVVALVGIVVNNAIVLLDRINRNREDGMGLDNAVAEAVGRRTRPILLTTATTVAGLFPLTLTQSTLWPPLAWAIISGLLASTLLTLVVVPALYRLAFRAEAA</sequence>
<evidence type="ECO:0000313" key="3">
    <source>
        <dbReference type="Proteomes" id="UP001523550"/>
    </source>
</evidence>
<keyword evidence="1" id="KW-0812">Transmembrane</keyword>
<dbReference type="Gene3D" id="3.30.70.1440">
    <property type="entry name" value="Multidrug efflux transporter AcrB pore domain"/>
    <property type="match status" value="1"/>
</dbReference>
<protein>
    <submittedName>
        <fullName evidence="2">Multidrug efflux pump subunit AcrB</fullName>
    </submittedName>
</protein>
<dbReference type="EMBL" id="JALJYF010000002">
    <property type="protein sequence ID" value="MCP1728332.1"/>
    <property type="molecule type" value="Genomic_DNA"/>
</dbReference>
<dbReference type="Gene3D" id="1.20.1640.10">
    <property type="entry name" value="Multidrug efflux transporter AcrB transmembrane domain"/>
    <property type="match status" value="2"/>
</dbReference>
<feature type="transmembrane region" description="Helical" evidence="1">
    <location>
        <begin position="362"/>
        <end position="382"/>
    </location>
</feature>